<dbReference type="InterPro" id="IPR001646">
    <property type="entry name" value="5peptide_repeat"/>
</dbReference>
<reference evidence="1" key="1">
    <citation type="submission" date="2022-10" db="EMBL/GenBank/DDBJ databases">
        <title>The WGS of Solirubrobacter sp. CPCC 204708.</title>
        <authorList>
            <person name="Jiang Z."/>
        </authorList>
    </citation>
    <scope>NUCLEOTIDE SEQUENCE</scope>
    <source>
        <strain evidence="1">CPCC 204708</strain>
    </source>
</reference>
<proteinExistence type="predicted"/>
<keyword evidence="2" id="KW-1185">Reference proteome</keyword>
<dbReference type="RefSeq" id="WP_202953389.1">
    <property type="nucleotide sequence ID" value="NZ_JAPCID010000019.1"/>
</dbReference>
<dbReference type="EMBL" id="JAPCID010000019">
    <property type="protein sequence ID" value="MDA0138894.1"/>
    <property type="molecule type" value="Genomic_DNA"/>
</dbReference>
<dbReference type="PANTHER" id="PTHR14136:SF17">
    <property type="entry name" value="BTB_POZ DOMAIN-CONTAINING PROTEIN KCTD9"/>
    <property type="match status" value="1"/>
</dbReference>
<dbReference type="Gene3D" id="2.160.20.80">
    <property type="entry name" value="E3 ubiquitin-protein ligase SopA"/>
    <property type="match status" value="2"/>
</dbReference>
<evidence type="ECO:0000313" key="1">
    <source>
        <dbReference type="EMBL" id="MDA0138894.1"/>
    </source>
</evidence>
<organism evidence="1 2">
    <name type="scientific">Solirubrobacter deserti</name>
    <dbReference type="NCBI Taxonomy" id="2282478"/>
    <lineage>
        <taxon>Bacteria</taxon>
        <taxon>Bacillati</taxon>
        <taxon>Actinomycetota</taxon>
        <taxon>Thermoleophilia</taxon>
        <taxon>Solirubrobacterales</taxon>
        <taxon>Solirubrobacteraceae</taxon>
        <taxon>Solirubrobacter</taxon>
    </lineage>
</organism>
<dbReference type="PANTHER" id="PTHR14136">
    <property type="entry name" value="BTB_POZ DOMAIN-CONTAINING PROTEIN KCTD9"/>
    <property type="match status" value="1"/>
</dbReference>
<dbReference type="Proteomes" id="UP001147700">
    <property type="component" value="Unassembled WGS sequence"/>
</dbReference>
<accession>A0ABT4RK27</accession>
<sequence length="293" mass="32203">MSVVVAIALTAAQRDGDKRREDQLRLNERRQQRADEKENLQLTLTLEEDLTGLALPGRDLSGLFLVRKILKRANLQGADLRRSDLSASVFDGATLRWARLDRARMAGTRFVGTDLREARFDGANLSGVYFRGAKSRRLNETSFRHATLNASHLERAELVAADLTESSLYEAQLDWVDARQTILRDADLMWADLHGANLAGADLRGASLQGTNFCGAAGLDSARLAGAQYSPDTRWPRGFDPKSRGATKDEFITVEEGSLGQPVCIVGPLHDEEDLPFDGSDIPFLGQHGDSDP</sequence>
<dbReference type="SUPFAM" id="SSF141571">
    <property type="entry name" value="Pentapeptide repeat-like"/>
    <property type="match status" value="1"/>
</dbReference>
<dbReference type="Pfam" id="PF00805">
    <property type="entry name" value="Pentapeptide"/>
    <property type="match status" value="3"/>
</dbReference>
<dbReference type="InterPro" id="IPR051082">
    <property type="entry name" value="Pentapeptide-BTB/POZ_domain"/>
</dbReference>
<protein>
    <submittedName>
        <fullName evidence="1">Pentapeptide repeat-containing protein</fullName>
    </submittedName>
</protein>
<gene>
    <name evidence="1" type="ORF">OJ962_15430</name>
</gene>
<name>A0ABT4RK27_9ACTN</name>
<comment type="caution">
    <text evidence="1">The sequence shown here is derived from an EMBL/GenBank/DDBJ whole genome shotgun (WGS) entry which is preliminary data.</text>
</comment>
<evidence type="ECO:0000313" key="2">
    <source>
        <dbReference type="Proteomes" id="UP001147700"/>
    </source>
</evidence>